<gene>
    <name evidence="1" type="ORF">HAX54_017265</name>
</gene>
<comment type="caution">
    <text evidence="1">The sequence shown here is derived from an EMBL/GenBank/DDBJ whole genome shotgun (WGS) entry which is preliminary data.</text>
</comment>
<name>A0ABS8UMP3_DATST</name>
<organism evidence="1 2">
    <name type="scientific">Datura stramonium</name>
    <name type="common">Jimsonweed</name>
    <name type="synonym">Common thornapple</name>
    <dbReference type="NCBI Taxonomy" id="4076"/>
    <lineage>
        <taxon>Eukaryota</taxon>
        <taxon>Viridiplantae</taxon>
        <taxon>Streptophyta</taxon>
        <taxon>Embryophyta</taxon>
        <taxon>Tracheophyta</taxon>
        <taxon>Spermatophyta</taxon>
        <taxon>Magnoliopsida</taxon>
        <taxon>eudicotyledons</taxon>
        <taxon>Gunneridae</taxon>
        <taxon>Pentapetalae</taxon>
        <taxon>asterids</taxon>
        <taxon>lamiids</taxon>
        <taxon>Solanales</taxon>
        <taxon>Solanaceae</taxon>
        <taxon>Solanoideae</taxon>
        <taxon>Datureae</taxon>
        <taxon>Datura</taxon>
    </lineage>
</organism>
<reference evidence="1 2" key="1">
    <citation type="journal article" date="2021" name="BMC Genomics">
        <title>Datura genome reveals duplications of psychoactive alkaloid biosynthetic genes and high mutation rate following tissue culture.</title>
        <authorList>
            <person name="Rajewski A."/>
            <person name="Carter-House D."/>
            <person name="Stajich J."/>
            <person name="Litt A."/>
        </authorList>
    </citation>
    <scope>NUCLEOTIDE SEQUENCE [LARGE SCALE GENOMIC DNA]</scope>
    <source>
        <strain evidence="1">AR-01</strain>
    </source>
</reference>
<dbReference type="Proteomes" id="UP000823775">
    <property type="component" value="Unassembled WGS sequence"/>
</dbReference>
<evidence type="ECO:0000313" key="2">
    <source>
        <dbReference type="Proteomes" id="UP000823775"/>
    </source>
</evidence>
<keyword evidence="2" id="KW-1185">Reference proteome</keyword>
<evidence type="ECO:0000313" key="1">
    <source>
        <dbReference type="EMBL" id="MCD9559362.1"/>
    </source>
</evidence>
<accession>A0ABS8UMP3</accession>
<sequence>MDVMEELPQLELEPNEGFLLGVMLFPRSTTEEDGRRAYERMCSSQSRDLVCNCDIQEDLSVIIVNFDLASNNLEQVLASQFDSMFAIAKITIVNELFPIDFNSPFKCLEVELNLEIFRDFEISRHAQNLGSVVTLDVSLS</sequence>
<dbReference type="EMBL" id="JACEIK010002136">
    <property type="protein sequence ID" value="MCD9559362.1"/>
    <property type="molecule type" value="Genomic_DNA"/>
</dbReference>
<protein>
    <submittedName>
        <fullName evidence="1">Uncharacterized protein</fullName>
    </submittedName>
</protein>
<proteinExistence type="predicted"/>